<dbReference type="Proteomes" id="UP000244441">
    <property type="component" value="Chromosome"/>
</dbReference>
<keyword evidence="3" id="KW-1185">Reference proteome</keyword>
<gene>
    <name evidence="2" type="ORF">C2869_09420</name>
</gene>
<keyword evidence="1" id="KW-0175">Coiled coil</keyword>
<dbReference type="EMBL" id="CP026604">
    <property type="protein sequence ID" value="AWB66636.1"/>
    <property type="molecule type" value="Genomic_DNA"/>
</dbReference>
<feature type="coiled-coil region" evidence="1">
    <location>
        <begin position="227"/>
        <end position="591"/>
    </location>
</feature>
<dbReference type="RefSeq" id="WP_108602696.1">
    <property type="nucleotide sequence ID" value="NZ_CP026604.1"/>
</dbReference>
<evidence type="ECO:0000313" key="3">
    <source>
        <dbReference type="Proteomes" id="UP000244441"/>
    </source>
</evidence>
<dbReference type="AlphaFoldDB" id="A0A2S0VQZ3"/>
<feature type="coiled-coil region" evidence="1">
    <location>
        <begin position="99"/>
        <end position="195"/>
    </location>
</feature>
<organism evidence="2 3">
    <name type="scientific">Saccharobesus litoralis</name>
    <dbReference type="NCBI Taxonomy" id="2172099"/>
    <lineage>
        <taxon>Bacteria</taxon>
        <taxon>Pseudomonadati</taxon>
        <taxon>Pseudomonadota</taxon>
        <taxon>Gammaproteobacteria</taxon>
        <taxon>Alteromonadales</taxon>
        <taxon>Alteromonadaceae</taxon>
        <taxon>Saccharobesus</taxon>
    </lineage>
</organism>
<evidence type="ECO:0000256" key="1">
    <source>
        <dbReference type="SAM" id="Coils"/>
    </source>
</evidence>
<evidence type="ECO:0000313" key="2">
    <source>
        <dbReference type="EMBL" id="AWB66636.1"/>
    </source>
</evidence>
<proteinExistence type="predicted"/>
<dbReference type="OrthoDB" id="6379486at2"/>
<reference evidence="2 3" key="1">
    <citation type="submission" date="2018-01" db="EMBL/GenBank/DDBJ databases">
        <title>Genome sequence of a Cantenovulum-like bacteria.</title>
        <authorList>
            <person name="Tan W.R."/>
            <person name="Lau N.-S."/>
            <person name="Go F."/>
            <person name="Amirul A.-A.A."/>
        </authorList>
    </citation>
    <scope>NUCLEOTIDE SEQUENCE [LARGE SCALE GENOMIC DNA]</scope>
    <source>
        <strain evidence="2 3">CCB-QB4</strain>
    </source>
</reference>
<name>A0A2S0VQZ3_9ALTE</name>
<accession>A0A2S0VQZ3</accession>
<dbReference type="KEGG" id="cate:C2869_09420"/>
<protein>
    <submittedName>
        <fullName evidence="2">Uncharacterized protein</fullName>
    </submittedName>
</protein>
<sequence length="607" mass="71228">MTEIKEQVINAGLSLREQGQLVTPCNLAEQLSIDLQAAQQAFESWLAFAEQESNKEKLTESNQQRLMENLFAITNQLAQQQQKSLLDSELQIRTNLQQLQASTEENKQLSQRYVQVEKEHSRLQQIFKELEEKYAGAQQQLLDQELSLSKQAEQHKLLNKLDNQSIIIDEQKDKLNAQEQLIYELRKQVESLSVKEQKASEQVSHLQQTLTDVSHDLQQQTELTHGVEQTEQQLQRQVIDLTRLLEDKEKSLVASQSDLEALSKQLEHNAMVAMQSKQATDSEAERLTRELNESNSRLREEQTLAHQLKMQLEGVQEQAEVQQLKFEQRLANEQRDFADKQDRQNKEIANLIAENRELLQKQDQLAEQERQLKQQLKQATDKVAAMERLLERKTSDLEHNQNMFNEARENFKQTLEEVKQKNSLLSDTVVELESQQSATASEYRQQVDRLEKQLHSDSQVHQHELQSLHEQIASGERHVEQQQQALQVANGKVDELLQQLKQQETEHKQQNQAQDKKLQTIELNLRDTQEKVQWLEGVNARLEKARDTKQQQKQDEEEQVRETIRDLRNHIHTLEQQYIELEQNSQERLTEYRLKFEYAQRQLEQHP</sequence>